<dbReference type="Pfam" id="PF00534">
    <property type="entry name" value="Glycos_transf_1"/>
    <property type="match status" value="1"/>
</dbReference>
<organism evidence="3 4">
    <name type="scientific">Candidatus Muproteobacteria bacterium RIFCSPHIGHO2_02_FULL_65_16</name>
    <dbReference type="NCBI Taxonomy" id="1817766"/>
    <lineage>
        <taxon>Bacteria</taxon>
        <taxon>Pseudomonadati</taxon>
        <taxon>Pseudomonadota</taxon>
        <taxon>Candidatus Muproteobacteria</taxon>
    </lineage>
</organism>
<dbReference type="CDD" id="cd03801">
    <property type="entry name" value="GT4_PimA-like"/>
    <property type="match status" value="1"/>
</dbReference>
<dbReference type="InterPro" id="IPR001296">
    <property type="entry name" value="Glyco_trans_1"/>
</dbReference>
<name>A0A1F6TW79_9PROT</name>
<dbReference type="AlphaFoldDB" id="A0A1F6TW79"/>
<accession>A0A1F6TW79</accession>
<evidence type="ECO:0000313" key="4">
    <source>
        <dbReference type="Proteomes" id="UP000179362"/>
    </source>
</evidence>
<evidence type="ECO:0000256" key="1">
    <source>
        <dbReference type="SAM" id="Phobius"/>
    </source>
</evidence>
<dbReference type="InterPro" id="IPR050194">
    <property type="entry name" value="Glycosyltransferase_grp1"/>
</dbReference>
<evidence type="ECO:0000313" key="3">
    <source>
        <dbReference type="EMBL" id="OGI49403.1"/>
    </source>
</evidence>
<protein>
    <recommendedName>
        <fullName evidence="2">Glycosyl transferase family 1 domain-containing protein</fullName>
    </recommendedName>
</protein>
<keyword evidence="1" id="KW-0472">Membrane</keyword>
<dbReference type="PANTHER" id="PTHR45947">
    <property type="entry name" value="SULFOQUINOVOSYL TRANSFERASE SQD2"/>
    <property type="match status" value="1"/>
</dbReference>
<keyword evidence="1" id="KW-0812">Transmembrane</keyword>
<proteinExistence type="predicted"/>
<comment type="caution">
    <text evidence="3">The sequence shown here is derived from an EMBL/GenBank/DDBJ whole genome shotgun (WGS) entry which is preliminary data.</text>
</comment>
<gene>
    <name evidence="3" type="ORF">A3B81_03940</name>
</gene>
<dbReference type="Proteomes" id="UP000179362">
    <property type="component" value="Unassembled WGS sequence"/>
</dbReference>
<feature type="transmembrane region" description="Helical" evidence="1">
    <location>
        <begin position="119"/>
        <end position="136"/>
    </location>
</feature>
<dbReference type="GO" id="GO:0016757">
    <property type="term" value="F:glycosyltransferase activity"/>
    <property type="evidence" value="ECO:0007669"/>
    <property type="project" value="InterPro"/>
</dbReference>
<dbReference type="EMBL" id="MFTA01000115">
    <property type="protein sequence ID" value="OGI49403.1"/>
    <property type="molecule type" value="Genomic_DNA"/>
</dbReference>
<feature type="transmembrane region" description="Helical" evidence="1">
    <location>
        <begin position="80"/>
        <end position="99"/>
    </location>
</feature>
<feature type="domain" description="Glycosyl transferase family 1" evidence="2">
    <location>
        <begin position="226"/>
        <end position="377"/>
    </location>
</feature>
<keyword evidence="1" id="KW-1133">Transmembrane helix</keyword>
<dbReference type="Gene3D" id="3.40.50.2000">
    <property type="entry name" value="Glycogen Phosphorylase B"/>
    <property type="match status" value="2"/>
</dbReference>
<sequence>MKILLSAYACEPDKGSEPGVGWHWAVELASLGHDVWVITRANNEPVISEALAKAPIENLRFAYHDLPGWLKWWKKGRRGVHLYYLFWQIGIFLVARSLAKKVKFDVVHHVTFVSVRQPSFLGLLGIPFIFGPVAGGERAPMALRKSYPLRGWLLDLLRDVVNMWVKFSPLMHLTFATAKRIYVTSEQTRRLLPVRYLTKTAVQLAVGIENVPQDHSLSGKGTSACKVLFVGQLLYWKGVHLALRAFAEFLQRQPRARFTVVGSGPDESWLKGLAAQLNIGHAVDWIQWMPHSETMQLYRQHDIFLFPSLHDSGGMAVLEAMANGLPVVCLALGGPGEIVDDNCGRLVKTRGKTEDEVIEDLAKALTELLNDVDLWQASSKGARVRAQGFAWPKVVAEMYRALEGIVGTGKK</sequence>
<reference evidence="3 4" key="1">
    <citation type="journal article" date="2016" name="Nat. Commun.">
        <title>Thousands of microbial genomes shed light on interconnected biogeochemical processes in an aquifer system.</title>
        <authorList>
            <person name="Anantharaman K."/>
            <person name="Brown C.T."/>
            <person name="Hug L.A."/>
            <person name="Sharon I."/>
            <person name="Castelle C.J."/>
            <person name="Probst A.J."/>
            <person name="Thomas B.C."/>
            <person name="Singh A."/>
            <person name="Wilkins M.J."/>
            <person name="Karaoz U."/>
            <person name="Brodie E.L."/>
            <person name="Williams K.H."/>
            <person name="Hubbard S.S."/>
            <person name="Banfield J.F."/>
        </authorList>
    </citation>
    <scope>NUCLEOTIDE SEQUENCE [LARGE SCALE GENOMIC DNA]</scope>
</reference>
<dbReference type="PANTHER" id="PTHR45947:SF14">
    <property type="entry name" value="SLL1723 PROTEIN"/>
    <property type="match status" value="1"/>
</dbReference>
<evidence type="ECO:0000259" key="2">
    <source>
        <dbReference type="Pfam" id="PF00534"/>
    </source>
</evidence>
<dbReference type="SUPFAM" id="SSF53756">
    <property type="entry name" value="UDP-Glycosyltransferase/glycogen phosphorylase"/>
    <property type="match status" value="1"/>
</dbReference>